<evidence type="ECO:0000256" key="6">
    <source>
        <dbReference type="ARBA" id="ARBA00023274"/>
    </source>
</evidence>
<dbReference type="SMART" id="SM00649">
    <property type="entry name" value="RL11"/>
    <property type="match status" value="1"/>
</dbReference>
<dbReference type="InterPro" id="IPR020784">
    <property type="entry name" value="Ribosomal_uL11_N"/>
</dbReference>
<dbReference type="PANTHER" id="PTHR11661:SF1">
    <property type="entry name" value="LARGE RIBOSOMAL SUBUNIT PROTEIN UL11M"/>
    <property type="match status" value="1"/>
</dbReference>
<evidence type="ECO:0000256" key="5">
    <source>
        <dbReference type="ARBA" id="ARBA00022980"/>
    </source>
</evidence>
<dbReference type="GO" id="GO:0070180">
    <property type="term" value="F:large ribosomal subunit rRNA binding"/>
    <property type="evidence" value="ECO:0007669"/>
    <property type="project" value="UniProtKB-UniRule"/>
</dbReference>
<feature type="domain" description="Large ribosomal subunit protein uL11 N-terminal" evidence="11">
    <location>
        <begin position="16"/>
        <end position="73"/>
    </location>
</feature>
<dbReference type="InterPro" id="IPR036796">
    <property type="entry name" value="Ribosomal_uL11_N_sf"/>
</dbReference>
<reference evidence="12 13" key="1">
    <citation type="journal article" date="2020" name="Biotechnol. Biofuels">
        <title>New insights from the biogas microbiome by comprehensive genome-resolved metagenomics of nearly 1600 species originating from multiple anaerobic digesters.</title>
        <authorList>
            <person name="Campanaro S."/>
            <person name="Treu L."/>
            <person name="Rodriguez-R L.M."/>
            <person name="Kovalovszki A."/>
            <person name="Ziels R.M."/>
            <person name="Maus I."/>
            <person name="Zhu X."/>
            <person name="Kougias P.G."/>
            <person name="Basile A."/>
            <person name="Luo G."/>
            <person name="Schluter A."/>
            <person name="Konstantinidis K.T."/>
            <person name="Angelidaki I."/>
        </authorList>
    </citation>
    <scope>NUCLEOTIDE SEQUENCE [LARGE SCALE GENOMIC DNA]</scope>
    <source>
        <strain evidence="12">AS27yjCOA_165</strain>
    </source>
</reference>
<dbReference type="Gene3D" id="3.30.1550.10">
    <property type="entry name" value="Ribosomal protein L11/L12, N-terminal domain"/>
    <property type="match status" value="1"/>
</dbReference>
<accession>A0A7X9DK10</accession>
<evidence type="ECO:0000259" key="10">
    <source>
        <dbReference type="Pfam" id="PF00298"/>
    </source>
</evidence>
<dbReference type="Pfam" id="PF00298">
    <property type="entry name" value="Ribosomal_L11"/>
    <property type="match status" value="1"/>
</dbReference>
<comment type="subunit">
    <text evidence="7">Part of the ribosomal stalk of the 50S ribosomal subunit. Interacts with L10 and the large rRNA to form the base of the stalk. L10 forms an elongated spine to which L12 dimers bind in a sequential fashion forming a multimeric L10(L12)X complex.</text>
</comment>
<dbReference type="CDD" id="cd00349">
    <property type="entry name" value="Ribosomal_L11"/>
    <property type="match status" value="1"/>
</dbReference>
<keyword evidence="4 7" id="KW-0694">RNA-binding</keyword>
<dbReference type="AlphaFoldDB" id="A0A7X9DK10"/>
<feature type="domain" description="Large ribosomal subunit protein uL11 C-terminal" evidence="10">
    <location>
        <begin position="78"/>
        <end position="146"/>
    </location>
</feature>
<dbReference type="Proteomes" id="UP000526033">
    <property type="component" value="Unassembled WGS sequence"/>
</dbReference>
<dbReference type="GO" id="GO:0006412">
    <property type="term" value="P:translation"/>
    <property type="evidence" value="ECO:0007669"/>
    <property type="project" value="UniProtKB-UniRule"/>
</dbReference>
<evidence type="ECO:0000313" key="13">
    <source>
        <dbReference type="Proteomes" id="UP000526033"/>
    </source>
</evidence>
<evidence type="ECO:0000256" key="8">
    <source>
        <dbReference type="RuleBase" id="RU003978"/>
    </source>
</evidence>
<dbReference type="FunFam" id="1.10.10.250:FF:000001">
    <property type="entry name" value="50S ribosomal protein L11"/>
    <property type="match status" value="1"/>
</dbReference>
<comment type="function">
    <text evidence="7 9">Forms part of the ribosomal stalk which helps the ribosome interact with GTP-bound translation factors.</text>
</comment>
<dbReference type="PANTHER" id="PTHR11661">
    <property type="entry name" value="60S RIBOSOMAL PROTEIN L12"/>
    <property type="match status" value="1"/>
</dbReference>
<evidence type="ECO:0000259" key="11">
    <source>
        <dbReference type="Pfam" id="PF03946"/>
    </source>
</evidence>
<dbReference type="InterPro" id="IPR006519">
    <property type="entry name" value="Ribosomal_uL11_bac-typ"/>
</dbReference>
<evidence type="ECO:0000256" key="3">
    <source>
        <dbReference type="ARBA" id="ARBA00022730"/>
    </source>
</evidence>
<dbReference type="HAMAP" id="MF_00736">
    <property type="entry name" value="Ribosomal_uL11"/>
    <property type="match status" value="1"/>
</dbReference>
<dbReference type="EMBL" id="JAAZNL010000003">
    <property type="protein sequence ID" value="NMB69633.1"/>
    <property type="molecule type" value="Genomic_DNA"/>
</dbReference>
<evidence type="ECO:0000256" key="1">
    <source>
        <dbReference type="ARBA" id="ARBA00010537"/>
    </source>
</evidence>
<gene>
    <name evidence="7 12" type="primary">rplK</name>
    <name evidence="12" type="ORF">GYA27_00315</name>
</gene>
<keyword evidence="5 7" id="KW-0689">Ribosomal protein</keyword>
<dbReference type="Pfam" id="PF03946">
    <property type="entry name" value="Ribosomal_L11_N"/>
    <property type="match status" value="1"/>
</dbReference>
<name>A0A7X9DK10_UNCKA</name>
<evidence type="ECO:0000313" key="12">
    <source>
        <dbReference type="EMBL" id="NMB69633.1"/>
    </source>
</evidence>
<sequence length="148" mass="15975">MAITAPKKGKKIKAYVKLAIPAGKANPAPPIGPALGQHGVPIMDFCKEFNARTAKMGDDVIPVILTVFEDRSFTFITKTPVASNLIKKSIKIDKGSAVPNKNKVGKITRAQLEEIAKIKMPDLNTKDLNQAVKVIEGIARSMGVEVIR</sequence>
<evidence type="ECO:0000256" key="4">
    <source>
        <dbReference type="ARBA" id="ARBA00022884"/>
    </source>
</evidence>
<dbReference type="SUPFAM" id="SSF46906">
    <property type="entry name" value="Ribosomal protein L11, C-terminal domain"/>
    <property type="match status" value="1"/>
</dbReference>
<dbReference type="InterPro" id="IPR000911">
    <property type="entry name" value="Ribosomal_uL11"/>
</dbReference>
<dbReference type="InterPro" id="IPR020783">
    <property type="entry name" value="Ribosomal_uL11_C"/>
</dbReference>
<protein>
    <recommendedName>
        <fullName evidence="7">Large ribosomal subunit protein uL11</fullName>
    </recommendedName>
</protein>
<comment type="similarity">
    <text evidence="1 7 8">Belongs to the universal ribosomal protein uL11 family.</text>
</comment>
<keyword evidence="6 7" id="KW-0687">Ribonucleoprotein</keyword>
<dbReference type="InterPro" id="IPR036769">
    <property type="entry name" value="Ribosomal_uL11_C_sf"/>
</dbReference>
<dbReference type="NCBIfam" id="TIGR01632">
    <property type="entry name" value="L11_bact"/>
    <property type="match status" value="1"/>
</dbReference>
<dbReference type="GO" id="GO:0022625">
    <property type="term" value="C:cytosolic large ribosomal subunit"/>
    <property type="evidence" value="ECO:0007669"/>
    <property type="project" value="TreeGrafter"/>
</dbReference>
<dbReference type="GO" id="GO:0003735">
    <property type="term" value="F:structural constituent of ribosome"/>
    <property type="evidence" value="ECO:0007669"/>
    <property type="project" value="InterPro"/>
</dbReference>
<comment type="PTM">
    <text evidence="7 9">One or more lysine residues are methylated.</text>
</comment>
<evidence type="ECO:0000256" key="9">
    <source>
        <dbReference type="RuleBase" id="RU003979"/>
    </source>
</evidence>
<evidence type="ECO:0000256" key="2">
    <source>
        <dbReference type="ARBA" id="ARBA00022481"/>
    </source>
</evidence>
<organism evidence="12 13">
    <name type="scientific">candidate division WWE3 bacterium</name>
    <dbReference type="NCBI Taxonomy" id="2053526"/>
    <lineage>
        <taxon>Bacteria</taxon>
        <taxon>Katanobacteria</taxon>
    </lineage>
</organism>
<dbReference type="Gene3D" id="1.10.10.250">
    <property type="entry name" value="Ribosomal protein L11, C-terminal domain"/>
    <property type="match status" value="1"/>
</dbReference>
<keyword evidence="2 7" id="KW-0488">Methylation</keyword>
<dbReference type="FunFam" id="3.30.1550.10:FF:000001">
    <property type="entry name" value="50S ribosomal protein L11"/>
    <property type="match status" value="1"/>
</dbReference>
<evidence type="ECO:0000256" key="7">
    <source>
        <dbReference type="HAMAP-Rule" id="MF_00736"/>
    </source>
</evidence>
<dbReference type="SUPFAM" id="SSF54747">
    <property type="entry name" value="Ribosomal L11/L12e N-terminal domain"/>
    <property type="match status" value="1"/>
</dbReference>
<comment type="caution">
    <text evidence="12">The sequence shown here is derived from an EMBL/GenBank/DDBJ whole genome shotgun (WGS) entry which is preliminary data.</text>
</comment>
<keyword evidence="3 7" id="KW-0699">rRNA-binding</keyword>
<proteinExistence type="inferred from homology"/>